<keyword evidence="4" id="KW-1185">Reference proteome</keyword>
<evidence type="ECO:0000313" key="4">
    <source>
        <dbReference type="Proteomes" id="UP001437256"/>
    </source>
</evidence>
<feature type="region of interest" description="Disordered" evidence="1">
    <location>
        <begin position="115"/>
        <end position="218"/>
    </location>
</feature>
<evidence type="ECO:0000256" key="1">
    <source>
        <dbReference type="SAM" id="MobiDB-lite"/>
    </source>
</evidence>
<accession>A0ABR2ZP16</accession>
<organism evidence="3 4">
    <name type="scientific">Marasmius tenuissimus</name>
    <dbReference type="NCBI Taxonomy" id="585030"/>
    <lineage>
        <taxon>Eukaryota</taxon>
        <taxon>Fungi</taxon>
        <taxon>Dikarya</taxon>
        <taxon>Basidiomycota</taxon>
        <taxon>Agaricomycotina</taxon>
        <taxon>Agaricomycetes</taxon>
        <taxon>Agaricomycetidae</taxon>
        <taxon>Agaricales</taxon>
        <taxon>Marasmiineae</taxon>
        <taxon>Marasmiaceae</taxon>
        <taxon>Marasmius</taxon>
    </lineage>
</organism>
<comment type="caution">
    <text evidence="3">The sequence shown here is derived from an EMBL/GenBank/DDBJ whole genome shotgun (WGS) entry which is preliminary data.</text>
</comment>
<name>A0ABR2ZP16_9AGAR</name>
<keyword evidence="2" id="KW-1133">Transmembrane helix</keyword>
<reference evidence="3 4" key="1">
    <citation type="submission" date="2024-05" db="EMBL/GenBank/DDBJ databases">
        <title>A draft genome resource for the thread blight pathogen Marasmius tenuissimus strain MS-2.</title>
        <authorList>
            <person name="Yulfo-Soto G.E."/>
            <person name="Baruah I.K."/>
            <person name="Amoako-Attah I."/>
            <person name="Bukari Y."/>
            <person name="Meinhardt L.W."/>
            <person name="Bailey B.A."/>
            <person name="Cohen S.P."/>
        </authorList>
    </citation>
    <scope>NUCLEOTIDE SEQUENCE [LARGE SCALE GENOMIC DNA]</scope>
    <source>
        <strain evidence="3 4">MS-2</strain>
    </source>
</reference>
<feature type="transmembrane region" description="Helical" evidence="2">
    <location>
        <begin position="40"/>
        <end position="62"/>
    </location>
</feature>
<gene>
    <name evidence="3" type="ORF">AAF712_010611</name>
</gene>
<evidence type="ECO:0000256" key="2">
    <source>
        <dbReference type="SAM" id="Phobius"/>
    </source>
</evidence>
<evidence type="ECO:0008006" key="5">
    <source>
        <dbReference type="Google" id="ProtNLM"/>
    </source>
</evidence>
<keyword evidence="2" id="KW-0812">Transmembrane</keyword>
<feature type="compositionally biased region" description="Low complexity" evidence="1">
    <location>
        <begin position="247"/>
        <end position="257"/>
    </location>
</feature>
<feature type="compositionally biased region" description="Acidic residues" evidence="1">
    <location>
        <begin position="149"/>
        <end position="161"/>
    </location>
</feature>
<protein>
    <recommendedName>
        <fullName evidence="5">Transmembrane protein</fullName>
    </recommendedName>
</protein>
<feature type="region of interest" description="Disordered" evidence="1">
    <location>
        <begin position="232"/>
        <end position="301"/>
    </location>
</feature>
<sequence>MFVLPTTEHRLKESLGQDENAANPLMKRATPQIAGSSGGFIALIVCLVMVIAVSCTAIFFLLRDHEPTDAERAARRQRRYTHQTVPSSSSYMYDPSSTPSKKGLWAKVVGVFDKNTTGSSTSTKNRKKNGKGTDGVAGSAGWIQAGSGDEWDSEMSGDEGEFGPGVGGRPQTRSRGHGMVAIAPSPLSSANPYTHVQGTQSPGIDPPFRPPGARMDTADSISSAYFDSHAITGLGSGGPSPSPYSPTSPVMSPSTASVHGDSSPNISTLPRSNSPEPMSAVRSPTQTRLQEGDTRKWSVQSDVSARTLASGTKFIEAL</sequence>
<keyword evidence="2" id="KW-0472">Membrane</keyword>
<feature type="region of interest" description="Disordered" evidence="1">
    <location>
        <begin position="70"/>
        <end position="101"/>
    </location>
</feature>
<feature type="compositionally biased region" description="Polar residues" evidence="1">
    <location>
        <begin position="186"/>
        <end position="202"/>
    </location>
</feature>
<dbReference type="Proteomes" id="UP001437256">
    <property type="component" value="Unassembled WGS sequence"/>
</dbReference>
<feature type="compositionally biased region" description="Polar residues" evidence="1">
    <location>
        <begin position="260"/>
        <end position="289"/>
    </location>
</feature>
<dbReference type="EMBL" id="JBBXMP010000103">
    <property type="protein sequence ID" value="KAL0062478.1"/>
    <property type="molecule type" value="Genomic_DNA"/>
</dbReference>
<proteinExistence type="predicted"/>
<evidence type="ECO:0000313" key="3">
    <source>
        <dbReference type="EMBL" id="KAL0062478.1"/>
    </source>
</evidence>
<feature type="compositionally biased region" description="Low complexity" evidence="1">
    <location>
        <begin position="86"/>
        <end position="100"/>
    </location>
</feature>